<feature type="chain" id="PRO_5008378785" description="DUF2271 domain-containing protein" evidence="1">
    <location>
        <begin position="24"/>
        <end position="158"/>
    </location>
</feature>
<keyword evidence="1" id="KW-0732">Signal</keyword>
<dbReference type="EMBL" id="FLOB01000001">
    <property type="protein sequence ID" value="SBS25871.1"/>
    <property type="molecule type" value="Genomic_DNA"/>
</dbReference>
<dbReference type="STRING" id="1792290.MSP8886_00411"/>
<dbReference type="OrthoDB" id="6057843at2"/>
<accession>A0A1A8T4Q9</accession>
<proteinExistence type="predicted"/>
<evidence type="ECO:0000313" key="3">
    <source>
        <dbReference type="Proteomes" id="UP000092544"/>
    </source>
</evidence>
<dbReference type="InterPro" id="IPR014469">
    <property type="entry name" value="DUF2271"/>
</dbReference>
<dbReference type="Pfam" id="PF10029">
    <property type="entry name" value="DUF2271"/>
    <property type="match status" value="1"/>
</dbReference>
<dbReference type="AlphaFoldDB" id="A0A1A8T4Q9"/>
<dbReference type="RefSeq" id="WP_067012179.1">
    <property type="nucleotide sequence ID" value="NZ_FLOB01000001.1"/>
</dbReference>
<sequence length="158" mass="17464">MRKYIFLALSLITAFTLSMSAQAREVTFTTHLARYDGSGAYLAIYLADAHGRYRKTIWVAGRNARYYFELPGWARGSRLRPSEYDGMTGASVTSGRTLVVTKNIPDNLINKGYRIVIDSAVENGNSNRADVSTPLTTAGSGKTVMGSVYVLSFRYDLK</sequence>
<name>A0A1A8T4Q9_9GAMM</name>
<evidence type="ECO:0000313" key="2">
    <source>
        <dbReference type="EMBL" id="SBS25871.1"/>
    </source>
</evidence>
<organism evidence="2 3">
    <name type="scientific">Marinomonas spartinae</name>
    <dbReference type="NCBI Taxonomy" id="1792290"/>
    <lineage>
        <taxon>Bacteria</taxon>
        <taxon>Pseudomonadati</taxon>
        <taxon>Pseudomonadota</taxon>
        <taxon>Gammaproteobacteria</taxon>
        <taxon>Oceanospirillales</taxon>
        <taxon>Oceanospirillaceae</taxon>
        <taxon>Marinomonas</taxon>
    </lineage>
</organism>
<dbReference type="Proteomes" id="UP000092544">
    <property type="component" value="Unassembled WGS sequence"/>
</dbReference>
<reference evidence="2 3" key="1">
    <citation type="submission" date="2016-06" db="EMBL/GenBank/DDBJ databases">
        <authorList>
            <person name="Kjaerup R.B."/>
            <person name="Dalgaard T.S."/>
            <person name="Juul-Madsen H.R."/>
        </authorList>
    </citation>
    <scope>NUCLEOTIDE SEQUENCE [LARGE SCALE GENOMIC DNA]</scope>
    <source>
        <strain evidence="2 3">CECT 8886</strain>
    </source>
</reference>
<feature type="signal peptide" evidence="1">
    <location>
        <begin position="1"/>
        <end position="23"/>
    </location>
</feature>
<protein>
    <recommendedName>
        <fullName evidence="4">DUF2271 domain-containing protein</fullName>
    </recommendedName>
</protein>
<evidence type="ECO:0008006" key="4">
    <source>
        <dbReference type="Google" id="ProtNLM"/>
    </source>
</evidence>
<gene>
    <name evidence="2" type="ORF">MSP8886_00411</name>
</gene>
<keyword evidence="3" id="KW-1185">Reference proteome</keyword>
<evidence type="ECO:0000256" key="1">
    <source>
        <dbReference type="SAM" id="SignalP"/>
    </source>
</evidence>